<dbReference type="NCBIfam" id="TIGR02619">
    <property type="entry name" value="putative CRISPR-associated protein, APE2256 family"/>
    <property type="match status" value="1"/>
</dbReference>
<dbReference type="InterPro" id="IPR013442">
    <property type="entry name" value="SSO1393-like"/>
</dbReference>
<evidence type="ECO:0000313" key="2">
    <source>
        <dbReference type="EMBL" id="KGG79643.1"/>
    </source>
</evidence>
<proteinExistence type="predicted"/>
<dbReference type="Proteomes" id="UP000029622">
    <property type="component" value="Unassembled WGS sequence"/>
</dbReference>
<protein>
    <recommendedName>
        <fullName evidence="1">CRISPR system ring nuclease SSO1393-like domain-containing protein</fullName>
    </recommendedName>
</protein>
<dbReference type="Gene3D" id="3.40.50.10770">
    <property type="entry name" value="Hypothetical protein VC1899 like domain (Restriction endonuclease-like)"/>
    <property type="match status" value="1"/>
</dbReference>
<organism evidence="2 3">
    <name type="scientific">Caloranaerobacter azorensis H53214</name>
    <dbReference type="NCBI Taxonomy" id="1156417"/>
    <lineage>
        <taxon>Bacteria</taxon>
        <taxon>Bacillati</taxon>
        <taxon>Bacillota</taxon>
        <taxon>Tissierellia</taxon>
        <taxon>Tissierellales</taxon>
        <taxon>Thermohalobacteraceae</taxon>
        <taxon>Caloranaerobacter</taxon>
    </lineage>
</organism>
<comment type="caution">
    <text evidence="2">The sequence shown here is derived from an EMBL/GenBank/DDBJ whole genome shotgun (WGS) entry which is preliminary data.</text>
</comment>
<feature type="domain" description="CRISPR system ring nuclease SSO1393-like" evidence="1">
    <location>
        <begin position="78"/>
        <end position="215"/>
    </location>
</feature>
<accession>A0A096BFZ9</accession>
<gene>
    <name evidence="2" type="ORF">Y919_10825</name>
</gene>
<dbReference type="AlphaFoldDB" id="A0A096BFZ9"/>
<evidence type="ECO:0000259" key="1">
    <source>
        <dbReference type="Pfam" id="PF09651"/>
    </source>
</evidence>
<dbReference type="STRING" id="1156417.Y919_10825"/>
<dbReference type="EMBL" id="AZTB01000071">
    <property type="protein sequence ID" value="KGG79643.1"/>
    <property type="molecule type" value="Genomic_DNA"/>
</dbReference>
<reference evidence="2 3" key="1">
    <citation type="submission" date="2013-12" db="EMBL/GenBank/DDBJ databases">
        <title>Draft genome sequence of Caloranaerobacter sp. H53214.</title>
        <authorList>
            <person name="Jiang L.J."/>
            <person name="Shao Z.Z."/>
            <person name="Long M.N."/>
        </authorList>
    </citation>
    <scope>NUCLEOTIDE SEQUENCE [LARGE SCALE GENOMIC DNA]</scope>
    <source>
        <strain evidence="2 3">H53214</strain>
    </source>
</reference>
<evidence type="ECO:0000313" key="3">
    <source>
        <dbReference type="Proteomes" id="UP000029622"/>
    </source>
</evidence>
<name>A0A096BFZ9_9FIRM</name>
<sequence length="397" mass="46950">MKVLEFVILGKYERRIKMKKVITTVGTSIISNYRKGGGTKLDSYEKYLNESFKNWEEDYSISMKKTLKDWMKKVKEEDISAEIKSLLKIKKEEDCCLEVYLITTDTVASNLCAQLIAEYFKEKKDDCIEVKYNPKTSNIKGLQIENRKKFVQQGLPNLINKISRIVNGYYDNVIFNITGGYKGVIPYLTIMAAVNGSSIKYIFEESNELITIPSLPLKIDEEVFSKYYFQLTRLEEGIGDYSKVKNEEFVAYSELEGKGLVEWDGKYAFLSPIGQIFFNRYRDRYFTFYCTKEIWEQIHKEEDILRIIKTKFYSEENRESKTEDKGNGHKKVYDDGNNCNRIFYFVENGNIYIYKVFSRDHDKYEQYIRTVKFEDEKQKTLKYAESHKIEKEREKNV</sequence>
<dbReference type="Pfam" id="PF09651">
    <property type="entry name" value="Cas_APE2256"/>
    <property type="match status" value="1"/>
</dbReference>